<organism evidence="1 2">
    <name type="scientific">Dendrobium catenatum</name>
    <dbReference type="NCBI Taxonomy" id="906689"/>
    <lineage>
        <taxon>Eukaryota</taxon>
        <taxon>Viridiplantae</taxon>
        <taxon>Streptophyta</taxon>
        <taxon>Embryophyta</taxon>
        <taxon>Tracheophyta</taxon>
        <taxon>Spermatophyta</taxon>
        <taxon>Magnoliopsida</taxon>
        <taxon>Liliopsida</taxon>
        <taxon>Asparagales</taxon>
        <taxon>Orchidaceae</taxon>
        <taxon>Epidendroideae</taxon>
        <taxon>Malaxideae</taxon>
        <taxon>Dendrobiinae</taxon>
        <taxon>Dendrobium</taxon>
    </lineage>
</organism>
<dbReference type="AlphaFoldDB" id="A0A2I0VA94"/>
<gene>
    <name evidence="1" type="ORF">MA16_Dca028157</name>
</gene>
<reference evidence="1 2" key="1">
    <citation type="journal article" date="2016" name="Sci. Rep.">
        <title>The Dendrobium catenatum Lindl. genome sequence provides insights into polysaccharide synthase, floral development and adaptive evolution.</title>
        <authorList>
            <person name="Zhang G.Q."/>
            <person name="Xu Q."/>
            <person name="Bian C."/>
            <person name="Tsai W.C."/>
            <person name="Yeh C.M."/>
            <person name="Liu K.W."/>
            <person name="Yoshida K."/>
            <person name="Zhang L.S."/>
            <person name="Chang S.B."/>
            <person name="Chen F."/>
            <person name="Shi Y."/>
            <person name="Su Y.Y."/>
            <person name="Zhang Y.Q."/>
            <person name="Chen L.J."/>
            <person name="Yin Y."/>
            <person name="Lin M."/>
            <person name="Huang H."/>
            <person name="Deng H."/>
            <person name="Wang Z.W."/>
            <person name="Zhu S.L."/>
            <person name="Zhao X."/>
            <person name="Deng C."/>
            <person name="Niu S.C."/>
            <person name="Huang J."/>
            <person name="Wang M."/>
            <person name="Liu G.H."/>
            <person name="Yang H.J."/>
            <person name="Xiao X.J."/>
            <person name="Hsiao Y.Y."/>
            <person name="Wu W.L."/>
            <person name="Chen Y.Y."/>
            <person name="Mitsuda N."/>
            <person name="Ohme-Takagi M."/>
            <person name="Luo Y.B."/>
            <person name="Van de Peer Y."/>
            <person name="Liu Z.J."/>
        </authorList>
    </citation>
    <scope>NUCLEOTIDE SEQUENCE [LARGE SCALE GENOMIC DNA]</scope>
    <source>
        <tissue evidence="1">The whole plant</tissue>
    </source>
</reference>
<proteinExistence type="predicted"/>
<sequence length="126" mass="12844">MDGILETTLPSSIDSLAAAISIVVACSISTSVPSVDGGIVVCGVFEGRTNTLDVPGRLSLNANNCCIDLIASTTCADVVEMSGDNFVSLVDGDGETLAEMGNAGVVEPLVDVPLFVILNVDMLAHC</sequence>
<evidence type="ECO:0000313" key="2">
    <source>
        <dbReference type="Proteomes" id="UP000233837"/>
    </source>
</evidence>
<protein>
    <submittedName>
        <fullName evidence="1">Uncharacterized protein</fullName>
    </submittedName>
</protein>
<evidence type="ECO:0000313" key="1">
    <source>
        <dbReference type="EMBL" id="PKU60329.1"/>
    </source>
</evidence>
<accession>A0A2I0VA94</accession>
<dbReference type="Proteomes" id="UP000233837">
    <property type="component" value="Unassembled WGS sequence"/>
</dbReference>
<dbReference type="EMBL" id="KZ505164">
    <property type="protein sequence ID" value="PKU60329.1"/>
    <property type="molecule type" value="Genomic_DNA"/>
</dbReference>
<keyword evidence="2" id="KW-1185">Reference proteome</keyword>
<name>A0A2I0VA94_9ASPA</name>
<reference evidence="1 2" key="2">
    <citation type="journal article" date="2017" name="Nature">
        <title>The Apostasia genome and the evolution of orchids.</title>
        <authorList>
            <person name="Zhang G.Q."/>
            <person name="Liu K.W."/>
            <person name="Li Z."/>
            <person name="Lohaus R."/>
            <person name="Hsiao Y.Y."/>
            <person name="Niu S.C."/>
            <person name="Wang J.Y."/>
            <person name="Lin Y.C."/>
            <person name="Xu Q."/>
            <person name="Chen L.J."/>
            <person name="Yoshida K."/>
            <person name="Fujiwara S."/>
            <person name="Wang Z.W."/>
            <person name="Zhang Y.Q."/>
            <person name="Mitsuda N."/>
            <person name="Wang M."/>
            <person name="Liu G.H."/>
            <person name="Pecoraro L."/>
            <person name="Huang H.X."/>
            <person name="Xiao X.J."/>
            <person name="Lin M."/>
            <person name="Wu X.Y."/>
            <person name="Wu W.L."/>
            <person name="Chen Y.Y."/>
            <person name="Chang S.B."/>
            <person name="Sakamoto S."/>
            <person name="Ohme-Takagi M."/>
            <person name="Yagi M."/>
            <person name="Zeng S.J."/>
            <person name="Shen C.Y."/>
            <person name="Yeh C.M."/>
            <person name="Luo Y.B."/>
            <person name="Tsai W.C."/>
            <person name="Van de Peer Y."/>
            <person name="Liu Z.J."/>
        </authorList>
    </citation>
    <scope>NUCLEOTIDE SEQUENCE [LARGE SCALE GENOMIC DNA]</scope>
    <source>
        <tissue evidence="1">The whole plant</tissue>
    </source>
</reference>